<evidence type="ECO:0000259" key="3">
    <source>
        <dbReference type="Pfam" id="PF00534"/>
    </source>
</evidence>
<dbReference type="RefSeq" id="WP_345029614.1">
    <property type="nucleotide sequence ID" value="NZ_BAABGL010000002.1"/>
</dbReference>
<keyword evidence="1" id="KW-0328">Glycosyltransferase</keyword>
<dbReference type="Pfam" id="PF00534">
    <property type="entry name" value="Glycos_transf_1"/>
    <property type="match status" value="1"/>
</dbReference>
<dbReference type="Gene3D" id="3.40.50.2000">
    <property type="entry name" value="Glycogen Phosphorylase B"/>
    <property type="match status" value="2"/>
</dbReference>
<feature type="domain" description="Glycosyl transferase family 1" evidence="3">
    <location>
        <begin position="210"/>
        <end position="382"/>
    </location>
</feature>
<dbReference type="EMBL" id="BAABGL010000002">
    <property type="protein sequence ID" value="GAA4384525.1"/>
    <property type="molecule type" value="Genomic_DNA"/>
</dbReference>
<keyword evidence="6" id="KW-1185">Reference proteome</keyword>
<name>A0ABP8J4E3_9MICO</name>
<evidence type="ECO:0000313" key="6">
    <source>
        <dbReference type="Proteomes" id="UP001500642"/>
    </source>
</evidence>
<evidence type="ECO:0000259" key="4">
    <source>
        <dbReference type="Pfam" id="PF13579"/>
    </source>
</evidence>
<evidence type="ECO:0000256" key="1">
    <source>
        <dbReference type="ARBA" id="ARBA00022676"/>
    </source>
</evidence>
<accession>A0ABP8J4E3</accession>
<evidence type="ECO:0000313" key="5">
    <source>
        <dbReference type="EMBL" id="GAA4384525.1"/>
    </source>
</evidence>
<organism evidence="5 6">
    <name type="scientific">Brevibacterium pityocampae</name>
    <dbReference type="NCBI Taxonomy" id="506594"/>
    <lineage>
        <taxon>Bacteria</taxon>
        <taxon>Bacillati</taxon>
        <taxon>Actinomycetota</taxon>
        <taxon>Actinomycetes</taxon>
        <taxon>Micrococcales</taxon>
        <taxon>Brevibacteriaceae</taxon>
        <taxon>Brevibacterium</taxon>
    </lineage>
</organism>
<dbReference type="InterPro" id="IPR028098">
    <property type="entry name" value="Glyco_trans_4-like_N"/>
</dbReference>
<dbReference type="Pfam" id="PF13579">
    <property type="entry name" value="Glyco_trans_4_4"/>
    <property type="match status" value="1"/>
</dbReference>
<reference evidence="6" key="1">
    <citation type="journal article" date="2019" name="Int. J. Syst. Evol. Microbiol.">
        <title>The Global Catalogue of Microorganisms (GCM) 10K type strain sequencing project: providing services to taxonomists for standard genome sequencing and annotation.</title>
        <authorList>
            <consortium name="The Broad Institute Genomics Platform"/>
            <consortium name="The Broad Institute Genome Sequencing Center for Infectious Disease"/>
            <person name="Wu L."/>
            <person name="Ma J."/>
        </authorList>
    </citation>
    <scope>NUCLEOTIDE SEQUENCE [LARGE SCALE GENOMIC DNA]</scope>
    <source>
        <strain evidence="6">JCM 17808</strain>
    </source>
</reference>
<feature type="domain" description="Glycosyltransferase subfamily 4-like N-terminal" evidence="4">
    <location>
        <begin position="22"/>
        <end position="191"/>
    </location>
</feature>
<sequence length="419" mass="42937">MRIAVLSLHTSPAAQPGQGDAGGMNVYVRATAAELARAGHTVEIFTADPLAPTTGTVELAPGVRLHQLDTSARDKTALADDVPALAAALAAHPAYAGCELIWAHYWISALAGLALTEHPTPAPTPGPRLVVSFHTIAAVKDRDTGAALEPAQRRHAEERIAAGADLLVANTEAEAADMVDLLGADPARVVTAMPGVDLATFTPGPLHTARRAVGEQDADLLLLYVGRMQHVKGTDTAVEALAALARFDPMLAARTRLVMLGAASGEGTDPAAVSARIDAAGLHGRVEILPPVPAAVLADWYRAVDLVLVPSRSESFGFAAAEAQACGAPVVASAVGGLTHVVEAGRTGLLIAEDDPLTWAEGIEALLCDPAARARMGAAAAQRAREFDWRTCAATVLAAVPAAPDALPGTAEARGGGPR</sequence>
<dbReference type="InterPro" id="IPR001296">
    <property type="entry name" value="Glyco_trans_1"/>
</dbReference>
<keyword evidence="2" id="KW-0808">Transferase</keyword>
<dbReference type="PANTHER" id="PTHR12526:SF510">
    <property type="entry name" value="D-INOSITOL 3-PHOSPHATE GLYCOSYLTRANSFERASE"/>
    <property type="match status" value="1"/>
</dbReference>
<proteinExistence type="predicted"/>
<dbReference type="Proteomes" id="UP001500642">
    <property type="component" value="Unassembled WGS sequence"/>
</dbReference>
<comment type="caution">
    <text evidence="5">The sequence shown here is derived from an EMBL/GenBank/DDBJ whole genome shotgun (WGS) entry which is preliminary data.</text>
</comment>
<dbReference type="SUPFAM" id="SSF53756">
    <property type="entry name" value="UDP-Glycosyltransferase/glycogen phosphorylase"/>
    <property type="match status" value="1"/>
</dbReference>
<gene>
    <name evidence="5" type="primary">mshA</name>
    <name evidence="5" type="ORF">GCM10023167_05380</name>
</gene>
<dbReference type="PANTHER" id="PTHR12526">
    <property type="entry name" value="GLYCOSYLTRANSFERASE"/>
    <property type="match status" value="1"/>
</dbReference>
<evidence type="ECO:0000256" key="2">
    <source>
        <dbReference type="ARBA" id="ARBA00022679"/>
    </source>
</evidence>
<protein>
    <submittedName>
        <fullName evidence="5">D-inositol-3-phosphate glycosyltransferase</fullName>
    </submittedName>
</protein>